<dbReference type="InterPro" id="IPR016171">
    <property type="entry name" value="Vanillyl_alc_oxidase_C-sub2"/>
</dbReference>
<accession>A0A328CAI7</accession>
<comment type="caution">
    <text evidence="9">The sequence shown here is derived from an EMBL/GenBank/DDBJ whole genome shotgun (WGS) entry which is preliminary data.</text>
</comment>
<dbReference type="Gene3D" id="1.10.45.10">
    <property type="entry name" value="Vanillyl-alcohol Oxidase, Chain A, domain 4"/>
    <property type="match status" value="1"/>
</dbReference>
<dbReference type="Proteomes" id="UP000249169">
    <property type="component" value="Unassembled WGS sequence"/>
</dbReference>
<name>A0A328CAI7_9DELT</name>
<dbReference type="Gene3D" id="3.30.70.2740">
    <property type="match status" value="1"/>
</dbReference>
<gene>
    <name evidence="9" type="ORF">DL240_00030</name>
</gene>
<evidence type="ECO:0000313" key="10">
    <source>
        <dbReference type="Proteomes" id="UP000249169"/>
    </source>
</evidence>
<keyword evidence="6" id="KW-0408">Iron</keyword>
<dbReference type="InterPro" id="IPR016169">
    <property type="entry name" value="FAD-bd_PCMH_sub2"/>
</dbReference>
<evidence type="ECO:0000256" key="6">
    <source>
        <dbReference type="ARBA" id="ARBA00023004"/>
    </source>
</evidence>
<reference evidence="9 10" key="1">
    <citation type="submission" date="2018-05" db="EMBL/GenBank/DDBJ databases">
        <title>Lujinxingia marina gen. nov. sp. nov., a new facultative anaerobic member of the class Deltaproteobacteria, and proposal of Lujinxingaceae fam. nov.</title>
        <authorList>
            <person name="Li C.-M."/>
        </authorList>
    </citation>
    <scope>NUCLEOTIDE SEQUENCE [LARGE SCALE GENOMIC DNA]</scope>
    <source>
        <strain evidence="9 10">B210</strain>
    </source>
</reference>
<dbReference type="InterPro" id="IPR004113">
    <property type="entry name" value="FAD-bd_oxidored_4_C"/>
</dbReference>
<keyword evidence="5" id="KW-0560">Oxidoreductase</keyword>
<evidence type="ECO:0000259" key="8">
    <source>
        <dbReference type="PROSITE" id="PS51387"/>
    </source>
</evidence>
<evidence type="ECO:0000256" key="5">
    <source>
        <dbReference type="ARBA" id="ARBA00023002"/>
    </source>
</evidence>
<sequence>MNASWALFFLVCEVAPPPLIRRSGEPMAIDVTRATDTLEQLAGELEGELRLDDLHRSLYAQDASVYQSEPVGVVFPRTVEDVQAIVRTADALGLGLIPRAAGTSLAGQCVGEGLVVDVGRHMNQILELNVEEKWVRVQPGVVLDELNRYLAPHGLFFGPDTSTSNRCMIGGMIGNNSCGSHSILYGNTMAHVLELGVVFADASFERVGAWSPEGLRDRMHQSDRLGEALRVLDRVVREHGELIEERYPRRDVVRRNTGYPLDDILWRAPYTEDGEDFSLARFLCGTEGTLGLVTEARLNLVERPVEKCVVCVHFDSLEASLRATVVAVKHDPAAVELIDRRVLEQTKQNIEQSKNRFWVEGDPDAVLVVEFYRESHQALEEACHRLIAEFRSLDMGYAYPVLRAPQDKAVWELRKAGLGLLMGIEGDVKPVTVVEDTAVAVDVLPDYVRDFAGIMDAYNTACVYYAHASVGELHLRPELNLKDPEDVRRFKGIAEDVADLVRRYRGAISGEHGDGRVRSPLLERFYGPEIMALHRQVKEGFDPQGIFNPRNIVDPRPIDADFRFVPGKPTPELRTYFKWEAERGLVRATELCNGAGVCRKAPEAGGTMCPSYMATRDEKDTTRGRANVFRTLLTGDEPEAAFESDALAEALDLCLSCKGCKSECPANVDMAKMKAEFLQQRYDRQGTPARALLFGHYGRLSKLGALVPWLANFMLSFALTRALFNAFFKLSPQRQMPMMAARSFDAALRRARKDGRLSGPDARAQNETVWLYVDPFTDFSEPEVGLAAVEVLEAAGYRVERFGMRDDGRTYLSKGMVRHARELMETGLESVEADLQAYPERRVVGLEPSALLTFRDELPDLVSERWRALADNLASRALLFEEFIAAEVDAGRWPQGLFETSRPQSALLHGHCHQKAICGTTATEVALGLAGYEVETLRTGCCGMAGSFGYEAEHYEVSMKVGELVLLPRVREMGAEQVMIAPGTSCRHQIADGAQREALHPTLALRARLKRG</sequence>
<dbReference type="SUPFAM" id="SSF56176">
    <property type="entry name" value="FAD-binding/transporter-associated domain-like"/>
    <property type="match status" value="1"/>
</dbReference>
<dbReference type="GO" id="GO:0008720">
    <property type="term" value="F:D-lactate dehydrogenase (NAD+) activity"/>
    <property type="evidence" value="ECO:0007669"/>
    <property type="project" value="TreeGrafter"/>
</dbReference>
<dbReference type="EMBL" id="QHKO01000001">
    <property type="protein sequence ID" value="RAL24636.1"/>
    <property type="molecule type" value="Genomic_DNA"/>
</dbReference>
<dbReference type="GO" id="GO:0046872">
    <property type="term" value="F:metal ion binding"/>
    <property type="evidence" value="ECO:0007669"/>
    <property type="project" value="UniProtKB-KW"/>
</dbReference>
<protein>
    <submittedName>
        <fullName evidence="9">FAD-binding oxidoreductase</fullName>
    </submittedName>
</protein>
<keyword evidence="3" id="KW-0479">Metal-binding</keyword>
<dbReference type="SUPFAM" id="SSF55103">
    <property type="entry name" value="FAD-linked oxidases, C-terminal domain"/>
    <property type="match status" value="1"/>
</dbReference>
<dbReference type="Pfam" id="PF02913">
    <property type="entry name" value="FAD-oxidase_C"/>
    <property type="match status" value="1"/>
</dbReference>
<dbReference type="InterPro" id="IPR036318">
    <property type="entry name" value="FAD-bd_PCMH-like_sf"/>
</dbReference>
<dbReference type="InterPro" id="IPR016166">
    <property type="entry name" value="FAD-bd_PCMH"/>
</dbReference>
<evidence type="ECO:0000256" key="1">
    <source>
        <dbReference type="ARBA" id="ARBA00001974"/>
    </source>
</evidence>
<evidence type="ECO:0000256" key="3">
    <source>
        <dbReference type="ARBA" id="ARBA00022723"/>
    </source>
</evidence>
<evidence type="ECO:0000256" key="2">
    <source>
        <dbReference type="ARBA" id="ARBA00022630"/>
    </source>
</evidence>
<feature type="domain" description="FAD-binding PCMH-type" evidence="8">
    <location>
        <begin position="66"/>
        <end position="303"/>
    </location>
</feature>
<dbReference type="PANTHER" id="PTHR11748">
    <property type="entry name" value="D-LACTATE DEHYDROGENASE"/>
    <property type="match status" value="1"/>
</dbReference>
<dbReference type="GO" id="GO:0004458">
    <property type="term" value="F:D-lactate dehydrogenase (cytochrome) activity"/>
    <property type="evidence" value="ECO:0007669"/>
    <property type="project" value="TreeGrafter"/>
</dbReference>
<dbReference type="PROSITE" id="PS51387">
    <property type="entry name" value="FAD_PCMH"/>
    <property type="match status" value="1"/>
</dbReference>
<comment type="cofactor">
    <cofactor evidence="1">
        <name>FAD</name>
        <dbReference type="ChEBI" id="CHEBI:57692"/>
    </cofactor>
</comment>
<dbReference type="PANTHER" id="PTHR11748:SF119">
    <property type="entry name" value="D-2-HYDROXYGLUTARATE DEHYDROGENASE"/>
    <property type="match status" value="1"/>
</dbReference>
<keyword evidence="10" id="KW-1185">Reference proteome</keyword>
<keyword evidence="4" id="KW-0274">FAD</keyword>
<proteinExistence type="predicted"/>
<dbReference type="Pfam" id="PF13534">
    <property type="entry name" value="Fer4_17"/>
    <property type="match status" value="1"/>
</dbReference>
<dbReference type="SUPFAM" id="SSF46548">
    <property type="entry name" value="alpha-helical ferredoxin"/>
    <property type="match status" value="1"/>
</dbReference>
<dbReference type="Gene3D" id="3.30.465.10">
    <property type="match status" value="1"/>
</dbReference>
<evidence type="ECO:0000256" key="7">
    <source>
        <dbReference type="ARBA" id="ARBA00023014"/>
    </source>
</evidence>
<dbReference type="Pfam" id="PF01565">
    <property type="entry name" value="FAD_binding_4"/>
    <property type="match status" value="1"/>
</dbReference>
<dbReference type="InterPro" id="IPR017900">
    <property type="entry name" value="4Fe4S_Fe_S_CS"/>
</dbReference>
<dbReference type="AlphaFoldDB" id="A0A328CAI7"/>
<dbReference type="GO" id="GO:0071949">
    <property type="term" value="F:FAD binding"/>
    <property type="evidence" value="ECO:0007669"/>
    <property type="project" value="InterPro"/>
</dbReference>
<evidence type="ECO:0000256" key="4">
    <source>
        <dbReference type="ARBA" id="ARBA00022827"/>
    </source>
</evidence>
<dbReference type="PROSITE" id="PS00198">
    <property type="entry name" value="4FE4S_FER_1"/>
    <property type="match status" value="1"/>
</dbReference>
<keyword evidence="7" id="KW-0411">Iron-sulfur</keyword>
<evidence type="ECO:0000313" key="9">
    <source>
        <dbReference type="EMBL" id="RAL24636.1"/>
    </source>
</evidence>
<organism evidence="9 10">
    <name type="scientific">Lujinxingia litoralis</name>
    <dbReference type="NCBI Taxonomy" id="2211119"/>
    <lineage>
        <taxon>Bacteria</taxon>
        <taxon>Deltaproteobacteria</taxon>
        <taxon>Bradymonadales</taxon>
        <taxon>Lujinxingiaceae</taxon>
        <taxon>Lujinxingia</taxon>
    </lineage>
</organism>
<dbReference type="InterPro" id="IPR006094">
    <property type="entry name" value="Oxid_FAD_bind_N"/>
</dbReference>
<dbReference type="InterPro" id="IPR016164">
    <property type="entry name" value="FAD-linked_Oxase-like_C"/>
</dbReference>
<dbReference type="GO" id="GO:0051536">
    <property type="term" value="F:iron-sulfur cluster binding"/>
    <property type="evidence" value="ECO:0007669"/>
    <property type="project" value="UniProtKB-KW"/>
</dbReference>
<keyword evidence="2" id="KW-0285">Flavoprotein</keyword>
<dbReference type="GO" id="GO:1903457">
    <property type="term" value="P:lactate catabolic process"/>
    <property type="evidence" value="ECO:0007669"/>
    <property type="project" value="TreeGrafter"/>
</dbReference>